<name>A0A1F6V7R7_9BACT</name>
<gene>
    <name evidence="1" type="ORF">A2642_04135</name>
</gene>
<dbReference type="Proteomes" id="UP000178700">
    <property type="component" value="Unassembled WGS sequence"/>
</dbReference>
<sequence length="92" mass="10637">MDGSTLELTVNKTNNPLWKENQRKHAFTPPGIIIDDAFVDTVVHSIYAATETSTKVIDYLRQHESDPQDWFLSADTSDKRKLRIQYLPALRY</sequence>
<dbReference type="AlphaFoldDB" id="A0A1F6V7R7"/>
<evidence type="ECO:0000313" key="1">
    <source>
        <dbReference type="EMBL" id="OGI65693.1"/>
    </source>
</evidence>
<proteinExistence type="predicted"/>
<accession>A0A1F6V7R7</accession>
<protein>
    <submittedName>
        <fullName evidence="1">Uncharacterized protein</fullName>
    </submittedName>
</protein>
<comment type="caution">
    <text evidence="1">The sequence shown here is derived from an EMBL/GenBank/DDBJ whole genome shotgun (WGS) entry which is preliminary data.</text>
</comment>
<reference evidence="1 2" key="1">
    <citation type="journal article" date="2016" name="Nat. Commun.">
        <title>Thousands of microbial genomes shed light on interconnected biogeochemical processes in an aquifer system.</title>
        <authorList>
            <person name="Anantharaman K."/>
            <person name="Brown C.T."/>
            <person name="Hug L.A."/>
            <person name="Sharon I."/>
            <person name="Castelle C.J."/>
            <person name="Probst A.J."/>
            <person name="Thomas B.C."/>
            <person name="Singh A."/>
            <person name="Wilkins M.J."/>
            <person name="Karaoz U."/>
            <person name="Brodie E.L."/>
            <person name="Williams K.H."/>
            <person name="Hubbard S.S."/>
            <person name="Banfield J.F."/>
        </authorList>
    </citation>
    <scope>NUCLEOTIDE SEQUENCE [LARGE SCALE GENOMIC DNA]</scope>
</reference>
<dbReference type="EMBL" id="MFTJ01000022">
    <property type="protein sequence ID" value="OGI65693.1"/>
    <property type="molecule type" value="Genomic_DNA"/>
</dbReference>
<evidence type="ECO:0000313" key="2">
    <source>
        <dbReference type="Proteomes" id="UP000178700"/>
    </source>
</evidence>
<organism evidence="1 2">
    <name type="scientific">Candidatus Nomurabacteria bacterium RIFCSPHIGHO2_01_FULL_39_10</name>
    <dbReference type="NCBI Taxonomy" id="1801733"/>
    <lineage>
        <taxon>Bacteria</taxon>
        <taxon>Candidatus Nomuraibacteriota</taxon>
    </lineage>
</organism>